<keyword evidence="2" id="KW-1185">Reference proteome</keyword>
<dbReference type="EMBL" id="CALSDN010000005">
    <property type="protein sequence ID" value="CAH6721089.1"/>
    <property type="molecule type" value="Genomic_DNA"/>
</dbReference>
<reference evidence="1" key="1">
    <citation type="submission" date="2022-06" db="EMBL/GenBank/DDBJ databases">
        <authorList>
            <person name="Legras J.-L."/>
            <person name="Devillers H."/>
            <person name="Grondin C."/>
        </authorList>
    </citation>
    <scope>NUCLEOTIDE SEQUENCE</scope>
    <source>
        <strain evidence="1">CLIB 1444</strain>
    </source>
</reference>
<dbReference type="Proteomes" id="UP001152531">
    <property type="component" value="Unassembled WGS sequence"/>
</dbReference>
<comment type="caution">
    <text evidence="1">The sequence shown here is derived from an EMBL/GenBank/DDBJ whole genome shotgun (WGS) entry which is preliminary data.</text>
</comment>
<organism evidence="1 2">
    <name type="scientific">[Candida] jaroonii</name>
    <dbReference type="NCBI Taxonomy" id="467808"/>
    <lineage>
        <taxon>Eukaryota</taxon>
        <taxon>Fungi</taxon>
        <taxon>Dikarya</taxon>
        <taxon>Ascomycota</taxon>
        <taxon>Saccharomycotina</taxon>
        <taxon>Pichiomycetes</taxon>
        <taxon>Debaryomycetaceae</taxon>
        <taxon>Yamadazyma</taxon>
    </lineage>
</organism>
<evidence type="ECO:0000313" key="2">
    <source>
        <dbReference type="Proteomes" id="UP001152531"/>
    </source>
</evidence>
<name>A0ACA9Y880_9ASCO</name>
<protein>
    <submittedName>
        <fullName evidence="1">MICOS complex subunit MIC12</fullName>
    </submittedName>
</protein>
<sequence length="119" mass="13734">MPGRIHGFLGGVLFTASLVYYTGEYIKKDQQFISRQLQISNTVVNENIISGKSLEPIHKAPPKVIQYNGGFYESAKDIWNEEIFKMVNWLYSINWYELGVKTDEKVMKLTDKLADQVKK</sequence>
<proteinExistence type="predicted"/>
<evidence type="ECO:0000313" key="1">
    <source>
        <dbReference type="EMBL" id="CAH6721089.1"/>
    </source>
</evidence>
<accession>A0ACA9Y880</accession>
<gene>
    <name evidence="1" type="ORF">CLIB1444_05S03334</name>
</gene>